<dbReference type="EMBL" id="FOGF01000006">
    <property type="protein sequence ID" value="SEQ76554.1"/>
    <property type="molecule type" value="Genomic_DNA"/>
</dbReference>
<dbReference type="STRING" id="137733.SAMN05421767_10652"/>
<protein>
    <submittedName>
        <fullName evidence="1">Uncharacterized protein</fullName>
    </submittedName>
</protein>
<keyword evidence="2" id="KW-1185">Reference proteome</keyword>
<evidence type="ECO:0000313" key="1">
    <source>
        <dbReference type="EMBL" id="SEQ76554.1"/>
    </source>
</evidence>
<dbReference type="Proteomes" id="UP000198556">
    <property type="component" value="Unassembled WGS sequence"/>
</dbReference>
<accession>A0A1H9IPN9</accession>
<dbReference type="AlphaFoldDB" id="A0A1H9IPN9"/>
<name>A0A1H9IPN9_9LACT</name>
<organism evidence="1 2">
    <name type="scientific">Granulicatella balaenopterae</name>
    <dbReference type="NCBI Taxonomy" id="137733"/>
    <lineage>
        <taxon>Bacteria</taxon>
        <taxon>Bacillati</taxon>
        <taxon>Bacillota</taxon>
        <taxon>Bacilli</taxon>
        <taxon>Lactobacillales</taxon>
        <taxon>Carnobacteriaceae</taxon>
        <taxon>Granulicatella</taxon>
    </lineage>
</organism>
<sequence>MKYINNLIDLYIQTGCHYYLDEAIELINRIKKDNKPAS</sequence>
<proteinExistence type="predicted"/>
<reference evidence="1 2" key="1">
    <citation type="submission" date="2016-10" db="EMBL/GenBank/DDBJ databases">
        <authorList>
            <person name="de Groot N.N."/>
        </authorList>
    </citation>
    <scope>NUCLEOTIDE SEQUENCE [LARGE SCALE GENOMIC DNA]</scope>
    <source>
        <strain evidence="1 2">DSM 15827</strain>
    </source>
</reference>
<gene>
    <name evidence="1" type="ORF">SAMN05421767_10652</name>
</gene>
<evidence type="ECO:0000313" key="2">
    <source>
        <dbReference type="Proteomes" id="UP000198556"/>
    </source>
</evidence>